<comment type="caution">
    <text evidence="2">The sequence shown here is derived from an EMBL/GenBank/DDBJ whole genome shotgun (WGS) entry which is preliminary data.</text>
</comment>
<feature type="non-terminal residue" evidence="2">
    <location>
        <position position="153"/>
    </location>
</feature>
<dbReference type="InterPro" id="IPR029055">
    <property type="entry name" value="Ntn_hydrolases_N"/>
</dbReference>
<organism evidence="2 3">
    <name type="scientific">Acaulospora morrowiae</name>
    <dbReference type="NCBI Taxonomy" id="94023"/>
    <lineage>
        <taxon>Eukaryota</taxon>
        <taxon>Fungi</taxon>
        <taxon>Fungi incertae sedis</taxon>
        <taxon>Mucoromycota</taxon>
        <taxon>Glomeromycotina</taxon>
        <taxon>Glomeromycetes</taxon>
        <taxon>Diversisporales</taxon>
        <taxon>Acaulosporaceae</taxon>
        <taxon>Acaulospora</taxon>
    </lineage>
</organism>
<dbReference type="InterPro" id="IPR001353">
    <property type="entry name" value="Proteasome_sua/b"/>
</dbReference>
<evidence type="ECO:0000256" key="1">
    <source>
        <dbReference type="ARBA" id="ARBA00023242"/>
    </source>
</evidence>
<accession>A0A9N9JE96</accession>
<proteinExistence type="predicted"/>
<dbReference type="EMBL" id="CAJVPV010050512">
    <property type="protein sequence ID" value="CAG8777910.1"/>
    <property type="molecule type" value="Genomic_DNA"/>
</dbReference>
<reference evidence="2" key="1">
    <citation type="submission" date="2021-06" db="EMBL/GenBank/DDBJ databases">
        <authorList>
            <person name="Kallberg Y."/>
            <person name="Tangrot J."/>
            <person name="Rosling A."/>
        </authorList>
    </citation>
    <scope>NUCLEOTIDE SEQUENCE</scope>
    <source>
        <strain evidence="2">CL551</strain>
    </source>
</reference>
<dbReference type="PANTHER" id="PTHR32194:SF6">
    <property type="entry name" value="PROTEASOME SUBUNIT BETA"/>
    <property type="match status" value="1"/>
</dbReference>
<dbReference type="PANTHER" id="PTHR32194">
    <property type="entry name" value="METALLOPROTEASE TLDD"/>
    <property type="match status" value="1"/>
</dbReference>
<protein>
    <submittedName>
        <fullName evidence="2">16075_t:CDS:1</fullName>
    </submittedName>
</protein>
<dbReference type="InterPro" id="IPR023333">
    <property type="entry name" value="Proteasome_suB-type"/>
</dbReference>
<evidence type="ECO:0000313" key="2">
    <source>
        <dbReference type="EMBL" id="CAG8777910.1"/>
    </source>
</evidence>
<dbReference type="GO" id="GO:0005737">
    <property type="term" value="C:cytoplasm"/>
    <property type="evidence" value="ECO:0007669"/>
    <property type="project" value="TreeGrafter"/>
</dbReference>
<name>A0A9N9JE96_9GLOM</name>
<sequence>VEEYYANDGHVLGAPHIYEFLSRVLYNRRSKFDPLWNYYVVGGYHNGEGFLGYADLLGTTYKSSTIATGFGAYMAQPILRKAVEGRESTLGEEEAIEIIESCMRVLFYRDARSLNKFQRAKVTAQGIEITQPYSVDTEWSFAEGIRGYGPQTQ</sequence>
<dbReference type="Pfam" id="PF00227">
    <property type="entry name" value="Proteasome"/>
    <property type="match status" value="1"/>
</dbReference>
<evidence type="ECO:0000313" key="3">
    <source>
        <dbReference type="Proteomes" id="UP000789342"/>
    </source>
</evidence>
<keyword evidence="1" id="KW-0539">Nucleus</keyword>
<dbReference type="Proteomes" id="UP000789342">
    <property type="component" value="Unassembled WGS sequence"/>
</dbReference>
<gene>
    <name evidence="2" type="ORF">AMORRO_LOCUS17071</name>
</gene>
<dbReference type="SUPFAM" id="SSF56235">
    <property type="entry name" value="N-terminal nucleophile aminohydrolases (Ntn hydrolases)"/>
    <property type="match status" value="1"/>
</dbReference>
<dbReference type="OrthoDB" id="10248542at2759"/>
<dbReference type="GO" id="GO:0005839">
    <property type="term" value="C:proteasome core complex"/>
    <property type="evidence" value="ECO:0007669"/>
    <property type="project" value="InterPro"/>
</dbReference>
<dbReference type="Gene3D" id="3.60.20.10">
    <property type="entry name" value="Glutamine Phosphoribosylpyrophosphate, subunit 1, domain 1"/>
    <property type="match status" value="1"/>
</dbReference>
<keyword evidence="3" id="KW-1185">Reference proteome</keyword>
<dbReference type="GO" id="GO:0051603">
    <property type="term" value="P:proteolysis involved in protein catabolic process"/>
    <property type="evidence" value="ECO:0007669"/>
    <property type="project" value="InterPro"/>
</dbReference>
<dbReference type="AlphaFoldDB" id="A0A9N9JE96"/>